<dbReference type="InterPro" id="IPR052030">
    <property type="entry name" value="Peptidase_M20/M20A_hydrolases"/>
</dbReference>
<dbReference type="EMBL" id="MSFK01000025">
    <property type="protein sequence ID" value="PWY78095.1"/>
    <property type="molecule type" value="Genomic_DNA"/>
</dbReference>
<dbReference type="PANTHER" id="PTHR30575">
    <property type="entry name" value="PEPTIDASE M20"/>
    <property type="match status" value="1"/>
</dbReference>
<accession>A0A317VWE0</accession>
<sequence>MIIQVYTGIIILRQHIQKNYAEGLFNVRAMMVKDVKELRERVERVFYNAAGATGCKVELEWFALYEDVVTNDTLAEQYRQYMLQYLGLQPEQMVSVKETRTVHDLLGSSFCEAVQDYVVHEKALRAGKANALISLDMLINDAFATRMKEDFRAAMKDAGRLSEWHDLARSVATI</sequence>
<name>A0A317VWE0_9EURO</name>
<protein>
    <submittedName>
        <fullName evidence="1">Uncharacterized protein</fullName>
    </submittedName>
</protein>
<dbReference type="OrthoDB" id="6119954at2759"/>
<dbReference type="Proteomes" id="UP000246702">
    <property type="component" value="Unassembled WGS sequence"/>
</dbReference>
<dbReference type="RefSeq" id="XP_025464607.1">
    <property type="nucleotide sequence ID" value="XM_025613424.1"/>
</dbReference>
<evidence type="ECO:0000313" key="1">
    <source>
        <dbReference type="EMBL" id="PWY78095.1"/>
    </source>
</evidence>
<reference evidence="1 2" key="1">
    <citation type="submission" date="2016-12" db="EMBL/GenBank/DDBJ databases">
        <title>The genomes of Aspergillus section Nigri reveals drivers in fungal speciation.</title>
        <authorList>
            <consortium name="DOE Joint Genome Institute"/>
            <person name="Vesth T.C."/>
            <person name="Nybo J."/>
            <person name="Theobald S."/>
            <person name="Brandl J."/>
            <person name="Frisvad J.C."/>
            <person name="Nielsen K.F."/>
            <person name="Lyhne E.K."/>
            <person name="Kogle M.E."/>
            <person name="Kuo A."/>
            <person name="Riley R."/>
            <person name="Clum A."/>
            <person name="Nolan M."/>
            <person name="Lipzen A."/>
            <person name="Salamov A."/>
            <person name="Henrissat B."/>
            <person name="Wiebenga A."/>
            <person name="De Vries R.P."/>
            <person name="Grigoriev I.V."/>
            <person name="Mortensen U.H."/>
            <person name="Andersen M.R."/>
            <person name="Baker S.E."/>
        </authorList>
    </citation>
    <scope>NUCLEOTIDE SEQUENCE [LARGE SCALE GENOMIC DNA]</scope>
    <source>
        <strain evidence="1 2">CBS 115572</strain>
    </source>
</reference>
<dbReference type="Gene3D" id="3.40.630.10">
    <property type="entry name" value="Zn peptidases"/>
    <property type="match status" value="1"/>
</dbReference>
<proteinExistence type="predicted"/>
<gene>
    <name evidence="1" type="ORF">BO94DRAFT_548889</name>
</gene>
<dbReference type="GO" id="GO:0016805">
    <property type="term" value="F:dipeptidase activity"/>
    <property type="evidence" value="ECO:0007669"/>
    <property type="project" value="TreeGrafter"/>
</dbReference>
<dbReference type="AlphaFoldDB" id="A0A317VWE0"/>
<organism evidence="1 2">
    <name type="scientific">Aspergillus sclerotioniger CBS 115572</name>
    <dbReference type="NCBI Taxonomy" id="1450535"/>
    <lineage>
        <taxon>Eukaryota</taxon>
        <taxon>Fungi</taxon>
        <taxon>Dikarya</taxon>
        <taxon>Ascomycota</taxon>
        <taxon>Pezizomycotina</taxon>
        <taxon>Eurotiomycetes</taxon>
        <taxon>Eurotiomycetidae</taxon>
        <taxon>Eurotiales</taxon>
        <taxon>Aspergillaceae</taxon>
        <taxon>Aspergillus</taxon>
        <taxon>Aspergillus subgen. Circumdati</taxon>
    </lineage>
</organism>
<comment type="caution">
    <text evidence="1">The sequence shown here is derived from an EMBL/GenBank/DDBJ whole genome shotgun (WGS) entry which is preliminary data.</text>
</comment>
<evidence type="ECO:0000313" key="2">
    <source>
        <dbReference type="Proteomes" id="UP000246702"/>
    </source>
</evidence>
<dbReference type="Gene3D" id="3.30.70.360">
    <property type="match status" value="1"/>
</dbReference>
<dbReference type="STRING" id="1450535.A0A317VWE0"/>
<dbReference type="PANTHER" id="PTHR30575:SF0">
    <property type="entry name" value="XAA-ARG DIPEPTIDASE"/>
    <property type="match status" value="1"/>
</dbReference>
<keyword evidence="2" id="KW-1185">Reference proteome</keyword>
<dbReference type="GeneID" id="37115567"/>